<dbReference type="HAMAP" id="MF_00707">
    <property type="entry name" value="UPF0735"/>
    <property type="match status" value="1"/>
</dbReference>
<evidence type="ECO:0000256" key="1">
    <source>
        <dbReference type="HAMAP-Rule" id="MF_00707"/>
    </source>
</evidence>
<dbReference type="CDD" id="cd04888">
    <property type="entry name" value="ACT_PheB-BS"/>
    <property type="match status" value="1"/>
</dbReference>
<reference evidence="3 4" key="1">
    <citation type="submission" date="2020-08" db="EMBL/GenBank/DDBJ databases">
        <title>Genomic Encyclopedia of Type Strains, Phase IV (KMG-IV): sequencing the most valuable type-strain genomes for metagenomic binning, comparative biology and taxonomic classification.</title>
        <authorList>
            <person name="Goeker M."/>
        </authorList>
    </citation>
    <scope>NUCLEOTIDE SEQUENCE [LARGE SCALE GENOMIC DNA]</scope>
    <source>
        <strain evidence="3 4">DSM 24661</strain>
    </source>
</reference>
<evidence type="ECO:0000313" key="4">
    <source>
        <dbReference type="Proteomes" id="UP000559117"/>
    </source>
</evidence>
<keyword evidence="3" id="KW-0413">Isomerase</keyword>
<comment type="caution">
    <text evidence="3">The sequence shown here is derived from an EMBL/GenBank/DDBJ whole genome shotgun (WGS) entry which is preliminary data.</text>
</comment>
<sequence length="155" mass="17214">MRKRKQIINNKNTGFFLVKEDILPTAIKKTIKVNEMLKRGDAATINEAIASTGLSRSAYYKYKDSVFPFYEASLNKIVSISFMLDHKKGVLSKVLNIISADAANILTINQGLPLQGMANVTLSIETENMSIDLEALLDKLRVVEGVRRLEIVGQA</sequence>
<organism evidence="3 4">
    <name type="scientific">Pectinatus brassicae</name>
    <dbReference type="NCBI Taxonomy" id="862415"/>
    <lineage>
        <taxon>Bacteria</taxon>
        <taxon>Bacillati</taxon>
        <taxon>Bacillota</taxon>
        <taxon>Negativicutes</taxon>
        <taxon>Selenomonadales</taxon>
        <taxon>Selenomonadaceae</taxon>
        <taxon>Pectinatus</taxon>
    </lineage>
</organism>
<dbReference type="AlphaFoldDB" id="A0A840UHJ0"/>
<proteinExistence type="inferred from homology"/>
<dbReference type="NCBIfam" id="NF003361">
    <property type="entry name" value="PRK04435.1"/>
    <property type="match status" value="1"/>
</dbReference>
<dbReference type="Pfam" id="PF13291">
    <property type="entry name" value="ACT_4"/>
    <property type="match status" value="1"/>
</dbReference>
<evidence type="ECO:0000313" key="3">
    <source>
        <dbReference type="EMBL" id="MBB5336469.1"/>
    </source>
</evidence>
<accession>A0A840UHJ0</accession>
<keyword evidence="4" id="KW-1185">Reference proteome</keyword>
<dbReference type="InterPro" id="IPR002912">
    <property type="entry name" value="ACT_dom"/>
</dbReference>
<name>A0A840UHJ0_9FIRM</name>
<feature type="domain" description="ACT" evidence="2">
    <location>
        <begin position="79"/>
        <end position="154"/>
    </location>
</feature>
<dbReference type="Gene3D" id="3.30.70.260">
    <property type="match status" value="1"/>
</dbReference>
<dbReference type="SUPFAM" id="SSF55021">
    <property type="entry name" value="ACT-like"/>
    <property type="match status" value="1"/>
</dbReference>
<protein>
    <recommendedName>
        <fullName evidence="1">UPF0735 ACT domain-containing protein HNR32_001618</fullName>
    </recommendedName>
</protein>
<dbReference type="Proteomes" id="UP000559117">
    <property type="component" value="Unassembled WGS sequence"/>
</dbReference>
<comment type="similarity">
    <text evidence="1">Belongs to the UPF0735 family.</text>
</comment>
<dbReference type="GO" id="GO:0016853">
    <property type="term" value="F:isomerase activity"/>
    <property type="evidence" value="ECO:0007669"/>
    <property type="project" value="UniProtKB-KW"/>
</dbReference>
<dbReference type="RefSeq" id="WP_183861433.1">
    <property type="nucleotide sequence ID" value="NZ_JACHFH010000018.1"/>
</dbReference>
<dbReference type="PIRSF" id="PIRSF025624">
    <property type="entry name" value="ACT_PheB"/>
    <property type="match status" value="1"/>
</dbReference>
<dbReference type="PROSITE" id="PS51671">
    <property type="entry name" value="ACT"/>
    <property type="match status" value="1"/>
</dbReference>
<gene>
    <name evidence="3" type="ORF">HNR32_001618</name>
</gene>
<dbReference type="EMBL" id="JACHFH010000018">
    <property type="protein sequence ID" value="MBB5336469.1"/>
    <property type="molecule type" value="Genomic_DNA"/>
</dbReference>
<dbReference type="InterPro" id="IPR008310">
    <property type="entry name" value="UPF0735_ACT_dom-cont"/>
</dbReference>
<evidence type="ECO:0000259" key="2">
    <source>
        <dbReference type="PROSITE" id="PS51671"/>
    </source>
</evidence>
<dbReference type="InterPro" id="IPR045865">
    <property type="entry name" value="ACT-like_dom_sf"/>
</dbReference>